<evidence type="ECO:0000256" key="5">
    <source>
        <dbReference type="SAM" id="MobiDB-lite"/>
    </source>
</evidence>
<accession>A0A2R6XEF1</accession>
<feature type="region of interest" description="Disordered" evidence="5">
    <location>
        <begin position="1413"/>
        <end position="1585"/>
    </location>
</feature>
<reference evidence="8" key="1">
    <citation type="journal article" date="2017" name="Cell">
        <title>Insights into land plant evolution garnered from the Marchantia polymorpha genome.</title>
        <authorList>
            <person name="Bowman J.L."/>
            <person name="Kohchi T."/>
            <person name="Yamato K.T."/>
            <person name="Jenkins J."/>
            <person name="Shu S."/>
            <person name="Ishizaki K."/>
            <person name="Yamaoka S."/>
            <person name="Nishihama R."/>
            <person name="Nakamura Y."/>
            <person name="Berger F."/>
            <person name="Adam C."/>
            <person name="Aki S.S."/>
            <person name="Althoff F."/>
            <person name="Araki T."/>
            <person name="Arteaga-Vazquez M.A."/>
            <person name="Balasubrmanian S."/>
            <person name="Barry K."/>
            <person name="Bauer D."/>
            <person name="Boehm C.R."/>
            <person name="Briginshaw L."/>
            <person name="Caballero-Perez J."/>
            <person name="Catarino B."/>
            <person name="Chen F."/>
            <person name="Chiyoda S."/>
            <person name="Chovatia M."/>
            <person name="Davies K.M."/>
            <person name="Delmans M."/>
            <person name="Demura T."/>
            <person name="Dierschke T."/>
            <person name="Dolan L."/>
            <person name="Dorantes-Acosta A.E."/>
            <person name="Eklund D.M."/>
            <person name="Florent S.N."/>
            <person name="Flores-Sandoval E."/>
            <person name="Fujiyama A."/>
            <person name="Fukuzawa H."/>
            <person name="Galik B."/>
            <person name="Grimanelli D."/>
            <person name="Grimwood J."/>
            <person name="Grossniklaus U."/>
            <person name="Hamada T."/>
            <person name="Haseloff J."/>
            <person name="Hetherington A.J."/>
            <person name="Higo A."/>
            <person name="Hirakawa Y."/>
            <person name="Hundley H.N."/>
            <person name="Ikeda Y."/>
            <person name="Inoue K."/>
            <person name="Inoue S.I."/>
            <person name="Ishida S."/>
            <person name="Jia Q."/>
            <person name="Kakita M."/>
            <person name="Kanazawa T."/>
            <person name="Kawai Y."/>
            <person name="Kawashima T."/>
            <person name="Kennedy M."/>
            <person name="Kinose K."/>
            <person name="Kinoshita T."/>
            <person name="Kohara Y."/>
            <person name="Koide E."/>
            <person name="Komatsu K."/>
            <person name="Kopischke S."/>
            <person name="Kubo M."/>
            <person name="Kyozuka J."/>
            <person name="Lagercrantz U."/>
            <person name="Lin S.S."/>
            <person name="Lindquist E."/>
            <person name="Lipzen A.M."/>
            <person name="Lu C.W."/>
            <person name="De Luna E."/>
            <person name="Martienssen R.A."/>
            <person name="Minamino N."/>
            <person name="Mizutani M."/>
            <person name="Mizutani M."/>
            <person name="Mochizuki N."/>
            <person name="Monte I."/>
            <person name="Mosher R."/>
            <person name="Nagasaki H."/>
            <person name="Nakagami H."/>
            <person name="Naramoto S."/>
            <person name="Nishitani K."/>
            <person name="Ohtani M."/>
            <person name="Okamoto T."/>
            <person name="Okumura M."/>
            <person name="Phillips J."/>
            <person name="Pollak B."/>
            <person name="Reinders A."/>
            <person name="Rovekamp M."/>
            <person name="Sano R."/>
            <person name="Sawa S."/>
            <person name="Schmid M.W."/>
            <person name="Shirakawa M."/>
            <person name="Solano R."/>
            <person name="Spunde A."/>
            <person name="Suetsugu N."/>
            <person name="Sugano S."/>
            <person name="Sugiyama A."/>
            <person name="Sun R."/>
            <person name="Suzuki Y."/>
            <person name="Takenaka M."/>
            <person name="Takezawa D."/>
            <person name="Tomogane H."/>
            <person name="Tsuzuki M."/>
            <person name="Ueda T."/>
            <person name="Umeda M."/>
            <person name="Ward J.M."/>
            <person name="Watanabe Y."/>
            <person name="Yazaki K."/>
            <person name="Yokoyama R."/>
            <person name="Yoshitake Y."/>
            <person name="Yotsui I."/>
            <person name="Zachgo S."/>
            <person name="Schmutz J."/>
        </authorList>
    </citation>
    <scope>NUCLEOTIDE SEQUENCE [LARGE SCALE GENOMIC DNA]</scope>
    <source>
        <strain evidence="8">Tak-1</strain>
    </source>
</reference>
<dbReference type="PROSITE" id="PS51999">
    <property type="entry name" value="ZF_GRF"/>
    <property type="match status" value="2"/>
</dbReference>
<sequence length="1947" mass="209881">MPDNLSEVVVEGRTLRGNSESTSNSMGHYGDDGSQGSHTECVDRATDTGSTGEDKQVTASSSPVVLEAGEDGQEAQGSEETMLDPDVDRALPFKIVGNTVEKGEDVVELVGASNNVVELVGAMAGLPEDVEQSEVTDIIGTEKYASTEGVITVSKVDQVSTVGGTIVAGDYSLANPSLASEVVSDPIGQLAGIGSVVPEAREGIETQEGALSLALDVEQGSPSRSASALAACSERGRLLTDVRTTILRAAEAWKCLGEDVVLLPVSDGKDADQALMKTGIAEPKSSESSGLQDVASTVQLVQEVKSTAVVTPRVLLSDNPHQELGFAEGSQGSLTVRVDNEEVPEVHVLGQEATIVTAGDAIAATVNQGDSMFITSVEAFETVSFTAEVEEKDSEDDAQLVAKEAGDNPSLIVDSSEGKISVQSTQVLNQSNVGGDGGVDGLSGSIVNGNSVCKAAPCDLEIDTAGHSVVEAVFEPRSEPSENEVTVSPGEELVVQQISVTGAVIEVDTLPLNDNIETEDIRMDHSGPKASAPERDGNDAVMEDIIPEEAVMREGEVNDIVMEDVSKEASGGENLEEKLVQLAGGSSSVVQDVTEKQPELVDGPVDYDARIMGIVGSAMKENELVRVKNLVKNLTREVSAKQDEVSRERSTHTSGSPSLSGSIDKKVAERFLGSPSQKMEEPVESSDCLVSCESPESMKLRELILNGLNLLKSVATDIAEGLEMRLRDSVGSPRGGISLDTSGEIKAQQLDESVAQATNTIGGECEAAVGRRPGSSSAVHPVVSCELVEKSVVSGGLSIDEDRSLGRETATDVEPSHKPHQIEVMMEAPKILAQSPERCQVEDRLQPAYQAEYAIDHTEDVRSGSIPAHSDSEPMSSRVQEGLSGWSVCEVFVDGSPALRDEKVKETSYAESIARIGILDSPTIEEIVEVNRPEQRSGGSRHSNDSKFCRGGFKGASGRPDDYPTLNIQKGTCSLDREVPTGRLGTSGEGKFEATSIQDSRMSFDKSHIIFKSEVETPLEDDRVPSIQRVLAIPKQDFLPVAKRTLPVVTNLEAAAKQAMESTYYRSHILEDSKGAACFISSTKSLAEFHGVKRANDAGSAQEKSNGAGLLQTVAFSPASCRGAAQHMYGGGLENWARPGVMRTTFATVAGDVGHNTHVLVESPDGKEVGKTRGLNSTMLVESAENQLIASDEGNVKKKMRAAVEAVGNIPTVAVKKKLQTKRKKVAADLEVKPMGAATQDRVPCDSQKAEDTTIKSPKLPFSENVETSRPVEHVEILDSTGVAPTLPETSAAEQVIVLWAPEADGVDGSPTDLVNGGQSQGLGLRCNCGKPAVLKTVGSKSPNRGKRYYSCEKYKPPFFTRKRNRKRDDDDGSSCRFFQWLDIPKVTMEDKKEIKLQKRRQLEQILAVKPVTTSYTTRSSSKPELSDHDGHRNQGFLEGVPPVSSLSVEEPKHEDSEEPEPSSKKQKLSKVDPSLSTADSVAFSTRASAARKRKGPCITETNDRNTPGHSSCGDESSHEVSVGDCNHTLSRKGAKRFKPEGDTPGHTYTRRGESSRPPRQSFYTPRAKNIGRMERATADTHHVRKLLPVALAYEKSREVILEESSEDEDSGDHKEDSNEDQNAPEVCTSEDEPVETPALTSAEREQTPVRPRSQRTSSTPRGGQNGRIFKVIETVEKLKRNVQKVRRDASGSETSLSGDLHHGKQQAPLWIDVPLTSPFEDKDSNKSGLSGQQVIHGVGQFGPFSGNHDLVVNFPTASQSGEKTTISSKTLLLVKEKAREAVNLRRGKTLTCETDSQRAAWTKPADQVKKRSAAHRDVSDSDEEETGPSGSRGIRSLKDMLKRENSDGTTAVYEVADETQPPYCECKTVKRRAALKTVLSNSANQGLRYWVCVNHRPLFQKKSLWEGDPNDESCKFFRWLDTPIISYAERKKQMAARRRRNERRRR</sequence>
<feature type="compositionally biased region" description="Polar residues" evidence="5">
    <location>
        <begin position="1413"/>
        <end position="1424"/>
    </location>
</feature>
<feature type="domain" description="GRF-type" evidence="6">
    <location>
        <begin position="1865"/>
        <end position="1924"/>
    </location>
</feature>
<evidence type="ECO:0000313" key="8">
    <source>
        <dbReference type="Proteomes" id="UP000244005"/>
    </source>
</evidence>
<feature type="region of interest" description="Disordered" evidence="5">
    <location>
        <begin position="1599"/>
        <end position="1670"/>
    </location>
</feature>
<evidence type="ECO:0000313" key="7">
    <source>
        <dbReference type="EMBL" id="PTQ44482.1"/>
    </source>
</evidence>
<feature type="region of interest" description="Disordered" evidence="5">
    <location>
        <begin position="638"/>
        <end position="665"/>
    </location>
</feature>
<feature type="region of interest" description="Disordered" evidence="5">
    <location>
        <begin position="1"/>
        <end position="86"/>
    </location>
</feature>
<dbReference type="EMBL" id="KZ772692">
    <property type="protein sequence ID" value="PTQ44482.1"/>
    <property type="molecule type" value="Genomic_DNA"/>
</dbReference>
<keyword evidence="2 4" id="KW-0863">Zinc-finger</keyword>
<keyword evidence="3" id="KW-0862">Zinc</keyword>
<name>A0A2R6XEF1_MARPO</name>
<keyword evidence="8" id="KW-1185">Reference proteome</keyword>
<feature type="compositionally biased region" description="Polar residues" evidence="5">
    <location>
        <begin position="652"/>
        <end position="661"/>
    </location>
</feature>
<evidence type="ECO:0000256" key="2">
    <source>
        <dbReference type="ARBA" id="ARBA00022771"/>
    </source>
</evidence>
<dbReference type="PANTHER" id="PTHR33248">
    <property type="entry name" value="ZINC ION-BINDING PROTEIN"/>
    <property type="match status" value="1"/>
</dbReference>
<feature type="compositionally biased region" description="Basic and acidic residues" evidence="5">
    <location>
        <begin position="1572"/>
        <end position="1582"/>
    </location>
</feature>
<feature type="domain" description="GRF-type" evidence="6">
    <location>
        <begin position="1327"/>
        <end position="1385"/>
    </location>
</feature>
<evidence type="ECO:0000256" key="1">
    <source>
        <dbReference type="ARBA" id="ARBA00022723"/>
    </source>
</evidence>
<dbReference type="Proteomes" id="UP000244005">
    <property type="component" value="Unassembled WGS sequence"/>
</dbReference>
<keyword evidence="1" id="KW-0479">Metal-binding</keyword>
<organism evidence="7 8">
    <name type="scientific">Marchantia polymorpha</name>
    <name type="common">Common liverwort</name>
    <name type="synonym">Marchantia aquatica</name>
    <dbReference type="NCBI Taxonomy" id="3197"/>
    <lineage>
        <taxon>Eukaryota</taxon>
        <taxon>Viridiplantae</taxon>
        <taxon>Streptophyta</taxon>
        <taxon>Embryophyta</taxon>
        <taxon>Marchantiophyta</taxon>
        <taxon>Marchantiopsida</taxon>
        <taxon>Marchantiidae</taxon>
        <taxon>Marchantiales</taxon>
        <taxon>Marchantiaceae</taxon>
        <taxon>Marchantia</taxon>
    </lineage>
</organism>
<gene>
    <name evidence="7" type="ORF">MARPO_0020s0130</name>
</gene>
<feature type="compositionally biased region" description="Polar residues" evidence="5">
    <location>
        <begin position="1475"/>
        <end position="1488"/>
    </location>
</feature>
<evidence type="ECO:0000256" key="3">
    <source>
        <dbReference type="ARBA" id="ARBA00022833"/>
    </source>
</evidence>
<feature type="compositionally biased region" description="Basic and acidic residues" evidence="5">
    <location>
        <begin position="638"/>
        <end position="651"/>
    </location>
</feature>
<dbReference type="Gramene" id="Mp4g23670.1">
    <property type="protein sequence ID" value="Mp4g23670.1.cds"/>
    <property type="gene ID" value="Mp4g23670"/>
</dbReference>
<dbReference type="InterPro" id="IPR010666">
    <property type="entry name" value="Znf_GRF"/>
</dbReference>
<evidence type="ECO:0000256" key="4">
    <source>
        <dbReference type="PROSITE-ProRule" id="PRU01343"/>
    </source>
</evidence>
<feature type="compositionally biased region" description="Acidic residues" evidence="5">
    <location>
        <begin position="1602"/>
        <end position="1611"/>
    </location>
</feature>
<protein>
    <recommendedName>
        <fullName evidence="6">GRF-type domain-containing protein</fullName>
    </recommendedName>
</protein>
<dbReference type="GO" id="GO:0008270">
    <property type="term" value="F:zinc ion binding"/>
    <property type="evidence" value="ECO:0007669"/>
    <property type="project" value="UniProtKB-KW"/>
</dbReference>
<feature type="region of interest" description="Disordered" evidence="5">
    <location>
        <begin position="1795"/>
        <end position="1837"/>
    </location>
</feature>
<feature type="region of interest" description="Disordered" evidence="5">
    <location>
        <begin position="1683"/>
        <end position="1704"/>
    </location>
</feature>
<dbReference type="OrthoDB" id="1926615at2759"/>
<proteinExistence type="predicted"/>
<feature type="compositionally biased region" description="Polar residues" evidence="5">
    <location>
        <begin position="16"/>
        <end position="26"/>
    </location>
</feature>
<evidence type="ECO:0000259" key="6">
    <source>
        <dbReference type="PROSITE" id="PS51999"/>
    </source>
</evidence>
<feature type="compositionally biased region" description="Low complexity" evidence="5">
    <location>
        <begin position="1649"/>
        <end position="1662"/>
    </location>
</feature>
<feature type="compositionally biased region" description="Basic and acidic residues" evidence="5">
    <location>
        <begin position="1807"/>
        <end position="1820"/>
    </location>
</feature>
<feature type="compositionally biased region" description="Basic and acidic residues" evidence="5">
    <location>
        <begin position="40"/>
        <end position="56"/>
    </location>
</feature>